<dbReference type="SUPFAM" id="SSF51445">
    <property type="entry name" value="(Trans)glycosidases"/>
    <property type="match status" value="1"/>
</dbReference>
<feature type="domain" description="Glycoside hydrolase family 5" evidence="7">
    <location>
        <begin position="78"/>
        <end position="370"/>
    </location>
</feature>
<dbReference type="InterPro" id="IPR050386">
    <property type="entry name" value="Glycosyl_hydrolase_5"/>
</dbReference>
<dbReference type="OrthoDB" id="1887033at2759"/>
<evidence type="ECO:0000256" key="3">
    <source>
        <dbReference type="ARBA" id="ARBA00023295"/>
    </source>
</evidence>
<dbReference type="GO" id="GO:0071555">
    <property type="term" value="P:cell wall organization"/>
    <property type="evidence" value="ECO:0007669"/>
    <property type="project" value="UniProtKB-KW"/>
</dbReference>
<dbReference type="PANTHER" id="PTHR31297">
    <property type="entry name" value="GLUCAN ENDO-1,6-BETA-GLUCOSIDASE B"/>
    <property type="match status" value="1"/>
</dbReference>
<dbReference type="GO" id="GO:0009986">
    <property type="term" value="C:cell surface"/>
    <property type="evidence" value="ECO:0007669"/>
    <property type="project" value="TreeGrafter"/>
</dbReference>
<organism evidence="8 9">
    <name type="scientific">Polychaeton citri CBS 116435</name>
    <dbReference type="NCBI Taxonomy" id="1314669"/>
    <lineage>
        <taxon>Eukaryota</taxon>
        <taxon>Fungi</taxon>
        <taxon>Dikarya</taxon>
        <taxon>Ascomycota</taxon>
        <taxon>Pezizomycotina</taxon>
        <taxon>Dothideomycetes</taxon>
        <taxon>Dothideomycetidae</taxon>
        <taxon>Capnodiales</taxon>
        <taxon>Capnodiaceae</taxon>
        <taxon>Polychaeton</taxon>
    </lineage>
</organism>
<evidence type="ECO:0000256" key="6">
    <source>
        <dbReference type="SAM" id="SignalP"/>
    </source>
</evidence>
<keyword evidence="6" id="KW-0732">Signal</keyword>
<dbReference type="GO" id="GO:0005576">
    <property type="term" value="C:extracellular region"/>
    <property type="evidence" value="ECO:0007669"/>
    <property type="project" value="TreeGrafter"/>
</dbReference>
<keyword evidence="3 5" id="KW-0326">Glycosidase</keyword>
<dbReference type="PANTHER" id="PTHR31297:SF42">
    <property type="entry name" value="GLYCOSIDE HYDROLASE FAMILY 5 DOMAIN-CONTAINING PROTEIN"/>
    <property type="match status" value="1"/>
</dbReference>
<evidence type="ECO:0000256" key="2">
    <source>
        <dbReference type="ARBA" id="ARBA00022801"/>
    </source>
</evidence>
<dbReference type="GO" id="GO:0009251">
    <property type="term" value="P:glucan catabolic process"/>
    <property type="evidence" value="ECO:0007669"/>
    <property type="project" value="TreeGrafter"/>
</dbReference>
<name>A0A9P4Q7F2_9PEZI</name>
<keyword evidence="2 5" id="KW-0378">Hydrolase</keyword>
<keyword evidence="4" id="KW-0961">Cell wall biogenesis/degradation</keyword>
<accession>A0A9P4Q7F2</accession>
<evidence type="ECO:0000256" key="4">
    <source>
        <dbReference type="ARBA" id="ARBA00023316"/>
    </source>
</evidence>
<dbReference type="InterPro" id="IPR001547">
    <property type="entry name" value="Glyco_hydro_5"/>
</dbReference>
<evidence type="ECO:0000259" key="7">
    <source>
        <dbReference type="Pfam" id="PF00150"/>
    </source>
</evidence>
<dbReference type="EMBL" id="MU003807">
    <property type="protein sequence ID" value="KAF2719741.1"/>
    <property type="molecule type" value="Genomic_DNA"/>
</dbReference>
<protein>
    <submittedName>
        <fullName evidence="8">Glycoside hydrolase family 5 protein</fullName>
    </submittedName>
</protein>
<dbReference type="InterPro" id="IPR017853">
    <property type="entry name" value="GH"/>
</dbReference>
<evidence type="ECO:0000313" key="9">
    <source>
        <dbReference type="Proteomes" id="UP000799441"/>
    </source>
</evidence>
<sequence length="435" mass="48084">MHLLPPVIATTMANFGVLLLLAALVQHATCQIKGVNLGGWLLVEKWITPSLYDSTVADDEWALCSDLGKRKCAAVLRNHWKTFINQADFKDIKTAGLNTVRIPIGYWAIDLLDYEPYVSGQFSYLTQAVQWAGEAGIGVIISLHGAPGSQNAQENSGYDAANSFFSNTSNIDRTLHVLSNLTQEFSQSQYGDAVKSIELLNEPRLTSTFTLEDLTGFYASGFNAVRAANHDGSINVTIHDAFQLFSTWKDYGEDKSKTTAPSTSNVLLDTHQYYPYAGRSNLSQNEILRSVCSISKQLKQDVQESKLPSTFVGEWSLATSEGQVSSDVIDNTKAYHHWLQLFFEAQNSAYSPNGHGQASIGWIFWTWKTENDANMWSYRQGITEGYIPSNVSDDTLFRYKADQDGCITGGANPTVKPTLLTLTMLVTFVMVALSC</sequence>
<feature type="signal peptide" evidence="6">
    <location>
        <begin position="1"/>
        <end position="30"/>
    </location>
</feature>
<dbReference type="Gene3D" id="3.20.20.80">
    <property type="entry name" value="Glycosidases"/>
    <property type="match status" value="1"/>
</dbReference>
<keyword evidence="9" id="KW-1185">Reference proteome</keyword>
<proteinExistence type="inferred from homology"/>
<evidence type="ECO:0000256" key="5">
    <source>
        <dbReference type="RuleBase" id="RU361153"/>
    </source>
</evidence>
<reference evidence="8" key="1">
    <citation type="journal article" date="2020" name="Stud. Mycol.">
        <title>101 Dothideomycetes genomes: a test case for predicting lifestyles and emergence of pathogens.</title>
        <authorList>
            <person name="Haridas S."/>
            <person name="Albert R."/>
            <person name="Binder M."/>
            <person name="Bloem J."/>
            <person name="Labutti K."/>
            <person name="Salamov A."/>
            <person name="Andreopoulos B."/>
            <person name="Baker S."/>
            <person name="Barry K."/>
            <person name="Bills G."/>
            <person name="Bluhm B."/>
            <person name="Cannon C."/>
            <person name="Castanera R."/>
            <person name="Culley D."/>
            <person name="Daum C."/>
            <person name="Ezra D."/>
            <person name="Gonzalez J."/>
            <person name="Henrissat B."/>
            <person name="Kuo A."/>
            <person name="Liang C."/>
            <person name="Lipzen A."/>
            <person name="Lutzoni F."/>
            <person name="Magnuson J."/>
            <person name="Mondo S."/>
            <person name="Nolan M."/>
            <person name="Ohm R."/>
            <person name="Pangilinan J."/>
            <person name="Park H.-J."/>
            <person name="Ramirez L."/>
            <person name="Alfaro M."/>
            <person name="Sun H."/>
            <person name="Tritt A."/>
            <person name="Yoshinaga Y."/>
            <person name="Zwiers L.-H."/>
            <person name="Turgeon B."/>
            <person name="Goodwin S."/>
            <person name="Spatafora J."/>
            <person name="Crous P."/>
            <person name="Grigoriev I."/>
        </authorList>
    </citation>
    <scope>NUCLEOTIDE SEQUENCE</scope>
    <source>
        <strain evidence="8">CBS 116435</strain>
    </source>
</reference>
<evidence type="ECO:0000256" key="1">
    <source>
        <dbReference type="ARBA" id="ARBA00005641"/>
    </source>
</evidence>
<comment type="similarity">
    <text evidence="1 5">Belongs to the glycosyl hydrolase 5 (cellulase A) family.</text>
</comment>
<feature type="chain" id="PRO_5040187039" evidence="6">
    <location>
        <begin position="31"/>
        <end position="435"/>
    </location>
</feature>
<evidence type="ECO:0000313" key="8">
    <source>
        <dbReference type="EMBL" id="KAF2719741.1"/>
    </source>
</evidence>
<dbReference type="GO" id="GO:0008422">
    <property type="term" value="F:beta-glucosidase activity"/>
    <property type="evidence" value="ECO:0007669"/>
    <property type="project" value="TreeGrafter"/>
</dbReference>
<dbReference type="Pfam" id="PF00150">
    <property type="entry name" value="Cellulase"/>
    <property type="match status" value="1"/>
</dbReference>
<dbReference type="Proteomes" id="UP000799441">
    <property type="component" value="Unassembled WGS sequence"/>
</dbReference>
<comment type="caution">
    <text evidence="8">The sequence shown here is derived from an EMBL/GenBank/DDBJ whole genome shotgun (WGS) entry which is preliminary data.</text>
</comment>
<gene>
    <name evidence="8" type="ORF">K431DRAFT_250515</name>
</gene>
<dbReference type="AlphaFoldDB" id="A0A9P4Q7F2"/>